<sequence>MSTAGGNSIPPEQLKVRYLGTGHADISKHEWITNQHRDTLASHVAHYDQLSYYAVAQNESIARLRLNMLEKIYSPCGAPPKKEDV</sequence>
<keyword evidence="4" id="KW-1185">Reference proteome</keyword>
<dbReference type="Proteomes" id="UP001054902">
    <property type="component" value="Unassembled WGS sequence"/>
</dbReference>
<protein>
    <recommendedName>
        <fullName evidence="2">Splicing factor subunit</fullName>
    </recommendedName>
</protein>
<dbReference type="GO" id="GO:0071011">
    <property type="term" value="C:precatalytic spliceosome"/>
    <property type="evidence" value="ECO:0007669"/>
    <property type="project" value="TreeGrafter"/>
</dbReference>
<dbReference type="EMBL" id="BLLK01000020">
    <property type="protein sequence ID" value="GFH45405.1"/>
    <property type="molecule type" value="Genomic_DNA"/>
</dbReference>
<dbReference type="AlphaFoldDB" id="A0AAD3CIT1"/>
<comment type="caution">
    <text evidence="3">The sequence shown here is derived from an EMBL/GenBank/DDBJ whole genome shotgun (WGS) entry which is preliminary data.</text>
</comment>
<gene>
    <name evidence="3" type="ORF">CTEN210_01879</name>
</gene>
<comment type="similarity">
    <text evidence="1 2">Belongs to the SF3B5 family.</text>
</comment>
<dbReference type="GO" id="GO:0000398">
    <property type="term" value="P:mRNA splicing, via spliceosome"/>
    <property type="evidence" value="ECO:0007669"/>
    <property type="project" value="UniProtKB-UniRule"/>
</dbReference>
<name>A0AAD3CIT1_9STRA</name>
<evidence type="ECO:0000256" key="1">
    <source>
        <dbReference type="ARBA" id="ARBA00009568"/>
    </source>
</evidence>
<dbReference type="GO" id="GO:0005686">
    <property type="term" value="C:U2 snRNP"/>
    <property type="evidence" value="ECO:0007669"/>
    <property type="project" value="TreeGrafter"/>
</dbReference>
<dbReference type="InterPro" id="IPR009846">
    <property type="entry name" value="SF3b5/RDS3-10"/>
</dbReference>
<dbReference type="Pfam" id="PF07189">
    <property type="entry name" value="SF3b10"/>
    <property type="match status" value="1"/>
</dbReference>
<evidence type="ECO:0000313" key="3">
    <source>
        <dbReference type="EMBL" id="GFH45405.1"/>
    </source>
</evidence>
<reference evidence="3 4" key="1">
    <citation type="journal article" date="2021" name="Sci. Rep.">
        <title>The genome of the diatom Chaetoceros tenuissimus carries an ancient integrated fragment of an extant virus.</title>
        <authorList>
            <person name="Hongo Y."/>
            <person name="Kimura K."/>
            <person name="Takaki Y."/>
            <person name="Yoshida Y."/>
            <person name="Baba S."/>
            <person name="Kobayashi G."/>
            <person name="Nagasaki K."/>
            <person name="Hano T."/>
            <person name="Tomaru Y."/>
        </authorList>
    </citation>
    <scope>NUCLEOTIDE SEQUENCE [LARGE SCALE GENOMIC DNA]</scope>
    <source>
        <strain evidence="3 4">NIES-3715</strain>
    </source>
</reference>
<organism evidence="3 4">
    <name type="scientific">Chaetoceros tenuissimus</name>
    <dbReference type="NCBI Taxonomy" id="426638"/>
    <lineage>
        <taxon>Eukaryota</taxon>
        <taxon>Sar</taxon>
        <taxon>Stramenopiles</taxon>
        <taxon>Ochrophyta</taxon>
        <taxon>Bacillariophyta</taxon>
        <taxon>Coscinodiscophyceae</taxon>
        <taxon>Chaetocerotophycidae</taxon>
        <taxon>Chaetocerotales</taxon>
        <taxon>Chaetocerotaceae</taxon>
        <taxon>Chaetoceros</taxon>
    </lineage>
</organism>
<dbReference type="PANTHER" id="PTHR20978">
    <property type="entry name" value="SPLICING FACTOR 3B SUBUNIT 5"/>
    <property type="match status" value="1"/>
</dbReference>
<evidence type="ECO:0000313" key="4">
    <source>
        <dbReference type="Proteomes" id="UP001054902"/>
    </source>
</evidence>
<dbReference type="InterPro" id="IPR017089">
    <property type="entry name" value="Splicing_factor_3B_subunit_5"/>
</dbReference>
<accession>A0AAD3CIT1</accession>
<evidence type="ECO:0000256" key="2">
    <source>
        <dbReference type="PIRNR" id="PIRNR037010"/>
    </source>
</evidence>
<dbReference type="PIRSF" id="PIRSF037010">
    <property type="entry name" value="Splicing_factor_3B_subunit_5"/>
    <property type="match status" value="1"/>
</dbReference>
<dbReference type="PANTHER" id="PTHR20978:SF0">
    <property type="entry name" value="SPLICING FACTOR 3B SUBUNIT 5"/>
    <property type="match status" value="1"/>
</dbReference>
<proteinExistence type="inferred from homology"/>